<gene>
    <name evidence="10" type="ORF">DM02DRAFT_509895</name>
</gene>
<feature type="domain" description="RING-type" evidence="9">
    <location>
        <begin position="1"/>
        <end position="175"/>
    </location>
</feature>
<dbReference type="GO" id="GO:0061630">
    <property type="term" value="F:ubiquitin protein ligase activity"/>
    <property type="evidence" value="ECO:0007669"/>
    <property type="project" value="UniProtKB-EC"/>
</dbReference>
<keyword evidence="8" id="KW-0862">Zinc</keyword>
<dbReference type="SUPFAM" id="SSF57850">
    <property type="entry name" value="RING/U-box"/>
    <property type="match status" value="2"/>
</dbReference>
<dbReference type="Proteomes" id="UP000244855">
    <property type="component" value="Unassembled WGS sequence"/>
</dbReference>
<evidence type="ECO:0000256" key="4">
    <source>
        <dbReference type="ARBA" id="ARBA00022723"/>
    </source>
</evidence>
<keyword evidence="5" id="KW-0677">Repeat</keyword>
<keyword evidence="11" id="KW-1185">Reference proteome</keyword>
<feature type="non-terminal residue" evidence="10">
    <location>
        <position position="1"/>
    </location>
</feature>
<dbReference type="GO" id="GO:0016567">
    <property type="term" value="P:protein ubiquitination"/>
    <property type="evidence" value="ECO:0007669"/>
    <property type="project" value="InterPro"/>
</dbReference>
<name>A0A2V1D518_9PLEO</name>
<dbReference type="Gene3D" id="1.20.120.1750">
    <property type="match status" value="1"/>
</dbReference>
<keyword evidence="4" id="KW-0479">Metal-binding</keyword>
<evidence type="ECO:0000313" key="10">
    <source>
        <dbReference type="EMBL" id="PVH93082.1"/>
    </source>
</evidence>
<dbReference type="OrthoDB" id="1431934at2759"/>
<comment type="catalytic activity">
    <reaction evidence="1">
        <text>[E2 ubiquitin-conjugating enzyme]-S-ubiquitinyl-L-cysteine + [acceptor protein]-L-lysine = [E2 ubiquitin-conjugating enzyme]-L-cysteine + [acceptor protein]-N(6)-ubiquitinyl-L-lysine.</text>
        <dbReference type="EC" id="2.3.2.31"/>
    </reaction>
</comment>
<sequence length="175" mass="19181">LEQDCEACGEIIPLTDIPQLRFCSHDPTLCRGCPAHWIESSLSSSSIKCPAAGCKATLQRRHIETYASPGVSERYENQILMQSLSCMEDFIWCSATNCGMGHIHTGGPEENIATCPSCGQKTCFIHGTAWHEGETCKQYDLRVAVAAQERESEKAVKSSTKRCPKCAVRIQKNGG</sequence>
<dbReference type="PANTHER" id="PTHR11685">
    <property type="entry name" value="RBR FAMILY RING FINGER AND IBR DOMAIN-CONTAINING"/>
    <property type="match status" value="1"/>
</dbReference>
<keyword evidence="3" id="KW-0808">Transferase</keyword>
<dbReference type="InterPro" id="IPR031127">
    <property type="entry name" value="E3_UB_ligase_RBR"/>
</dbReference>
<dbReference type="InterPro" id="IPR013083">
    <property type="entry name" value="Znf_RING/FYVE/PHD"/>
</dbReference>
<organism evidence="10 11">
    <name type="scientific">Periconia macrospinosa</name>
    <dbReference type="NCBI Taxonomy" id="97972"/>
    <lineage>
        <taxon>Eukaryota</taxon>
        <taxon>Fungi</taxon>
        <taxon>Dikarya</taxon>
        <taxon>Ascomycota</taxon>
        <taxon>Pezizomycotina</taxon>
        <taxon>Dothideomycetes</taxon>
        <taxon>Pleosporomycetidae</taxon>
        <taxon>Pleosporales</taxon>
        <taxon>Massarineae</taxon>
        <taxon>Periconiaceae</taxon>
        <taxon>Periconia</taxon>
    </lineage>
</organism>
<evidence type="ECO:0000256" key="2">
    <source>
        <dbReference type="ARBA" id="ARBA00012251"/>
    </source>
</evidence>
<evidence type="ECO:0000256" key="5">
    <source>
        <dbReference type="ARBA" id="ARBA00022737"/>
    </source>
</evidence>
<dbReference type="GO" id="GO:0008270">
    <property type="term" value="F:zinc ion binding"/>
    <property type="evidence" value="ECO:0007669"/>
    <property type="project" value="UniProtKB-KW"/>
</dbReference>
<dbReference type="Pfam" id="PF01485">
    <property type="entry name" value="IBR"/>
    <property type="match status" value="1"/>
</dbReference>
<accession>A0A2V1D518</accession>
<dbReference type="EMBL" id="KZ805617">
    <property type="protein sequence ID" value="PVH93082.1"/>
    <property type="molecule type" value="Genomic_DNA"/>
</dbReference>
<evidence type="ECO:0000256" key="7">
    <source>
        <dbReference type="ARBA" id="ARBA00022786"/>
    </source>
</evidence>
<proteinExistence type="predicted"/>
<dbReference type="PROSITE" id="PS51873">
    <property type="entry name" value="TRIAD"/>
    <property type="match status" value="1"/>
</dbReference>
<dbReference type="CDD" id="cd20335">
    <property type="entry name" value="BRcat_RBR"/>
    <property type="match status" value="1"/>
</dbReference>
<evidence type="ECO:0000313" key="11">
    <source>
        <dbReference type="Proteomes" id="UP000244855"/>
    </source>
</evidence>
<evidence type="ECO:0000256" key="3">
    <source>
        <dbReference type="ARBA" id="ARBA00022679"/>
    </source>
</evidence>
<evidence type="ECO:0000256" key="6">
    <source>
        <dbReference type="ARBA" id="ARBA00022771"/>
    </source>
</evidence>
<keyword evidence="6" id="KW-0863">Zinc-finger</keyword>
<protein>
    <recommendedName>
        <fullName evidence="2">RBR-type E3 ubiquitin transferase</fullName>
        <ecNumber evidence="2">2.3.2.31</ecNumber>
    </recommendedName>
</protein>
<evidence type="ECO:0000256" key="8">
    <source>
        <dbReference type="ARBA" id="ARBA00022833"/>
    </source>
</evidence>
<feature type="non-terminal residue" evidence="10">
    <location>
        <position position="175"/>
    </location>
</feature>
<evidence type="ECO:0000256" key="1">
    <source>
        <dbReference type="ARBA" id="ARBA00001798"/>
    </source>
</evidence>
<dbReference type="EC" id="2.3.2.31" evidence="2"/>
<dbReference type="SMART" id="SM00647">
    <property type="entry name" value="IBR"/>
    <property type="match status" value="1"/>
</dbReference>
<dbReference type="STRING" id="97972.A0A2V1D518"/>
<dbReference type="InterPro" id="IPR044066">
    <property type="entry name" value="TRIAD_supradom"/>
</dbReference>
<reference evidence="10 11" key="1">
    <citation type="journal article" date="2018" name="Sci. Rep.">
        <title>Comparative genomics provides insights into the lifestyle and reveals functional heterogeneity of dark septate endophytic fungi.</title>
        <authorList>
            <person name="Knapp D.G."/>
            <person name="Nemeth J.B."/>
            <person name="Barry K."/>
            <person name="Hainaut M."/>
            <person name="Henrissat B."/>
            <person name="Johnson J."/>
            <person name="Kuo A."/>
            <person name="Lim J.H.P."/>
            <person name="Lipzen A."/>
            <person name="Nolan M."/>
            <person name="Ohm R.A."/>
            <person name="Tamas L."/>
            <person name="Grigoriev I.V."/>
            <person name="Spatafora J.W."/>
            <person name="Nagy L.G."/>
            <person name="Kovacs G.M."/>
        </authorList>
    </citation>
    <scope>NUCLEOTIDE SEQUENCE [LARGE SCALE GENOMIC DNA]</scope>
    <source>
        <strain evidence="10 11">DSE2036</strain>
    </source>
</reference>
<dbReference type="AlphaFoldDB" id="A0A2V1D518"/>
<dbReference type="Gene3D" id="3.30.40.10">
    <property type="entry name" value="Zinc/RING finger domain, C3HC4 (zinc finger)"/>
    <property type="match status" value="1"/>
</dbReference>
<keyword evidence="7" id="KW-0833">Ubl conjugation pathway</keyword>
<evidence type="ECO:0000259" key="9">
    <source>
        <dbReference type="PROSITE" id="PS51873"/>
    </source>
</evidence>
<dbReference type="InterPro" id="IPR002867">
    <property type="entry name" value="IBR_dom"/>
</dbReference>